<protein>
    <submittedName>
        <fullName evidence="1">Uncharacterized protein</fullName>
    </submittedName>
</protein>
<accession>A0A6C0I054</accession>
<dbReference type="EMBL" id="MN740065">
    <property type="protein sequence ID" value="QHT86234.1"/>
    <property type="molecule type" value="Genomic_DNA"/>
</dbReference>
<sequence length="43" mass="4792">MNLNFLIILLLIILLCLASILISQYCINKSGGNLGYKFKKSFG</sequence>
<organism evidence="1">
    <name type="scientific">viral metagenome</name>
    <dbReference type="NCBI Taxonomy" id="1070528"/>
    <lineage>
        <taxon>unclassified sequences</taxon>
        <taxon>metagenomes</taxon>
        <taxon>organismal metagenomes</taxon>
    </lineage>
</organism>
<reference evidence="1" key="1">
    <citation type="journal article" date="2020" name="Nature">
        <title>Giant virus diversity and host interactions through global metagenomics.</title>
        <authorList>
            <person name="Schulz F."/>
            <person name="Roux S."/>
            <person name="Paez-Espino D."/>
            <person name="Jungbluth S."/>
            <person name="Walsh D.A."/>
            <person name="Denef V.J."/>
            <person name="McMahon K.D."/>
            <person name="Konstantinidis K.T."/>
            <person name="Eloe-Fadrosh E.A."/>
            <person name="Kyrpides N.C."/>
            <person name="Woyke T."/>
        </authorList>
    </citation>
    <scope>NUCLEOTIDE SEQUENCE</scope>
    <source>
        <strain evidence="1">GVMAG-M-3300023184-186</strain>
    </source>
</reference>
<dbReference type="AlphaFoldDB" id="A0A6C0I054"/>
<name>A0A6C0I054_9ZZZZ</name>
<evidence type="ECO:0000313" key="1">
    <source>
        <dbReference type="EMBL" id="QHT86234.1"/>
    </source>
</evidence>
<proteinExistence type="predicted"/>